<dbReference type="EC" id="3.2.1.51" evidence="3"/>
<evidence type="ECO:0000256" key="3">
    <source>
        <dbReference type="ARBA" id="ARBA00012662"/>
    </source>
</evidence>
<dbReference type="AlphaFoldDB" id="A0AAN8PHC8"/>
<dbReference type="GO" id="GO:0004560">
    <property type="term" value="F:alpha-L-fucosidase activity"/>
    <property type="evidence" value="ECO:0007669"/>
    <property type="project" value="UniProtKB-EC"/>
</dbReference>
<dbReference type="Pfam" id="PF16757">
    <property type="entry name" value="Fucosidase_C"/>
    <property type="match status" value="1"/>
</dbReference>
<dbReference type="Gene3D" id="2.60.40.1180">
    <property type="entry name" value="Golgi alpha-mannosidase II"/>
    <property type="match status" value="1"/>
</dbReference>
<comment type="similarity">
    <text evidence="2">Belongs to the glycosyl hydrolase 29 family.</text>
</comment>
<dbReference type="InterPro" id="IPR057739">
    <property type="entry name" value="Glyco_hydro_29_N"/>
</dbReference>
<evidence type="ECO:0000313" key="9">
    <source>
        <dbReference type="EMBL" id="KAK6176159.1"/>
    </source>
</evidence>
<feature type="domain" description="Alpha-L-fucosidase C-terminal" evidence="8">
    <location>
        <begin position="106"/>
        <end position="191"/>
    </location>
</feature>
<dbReference type="SUPFAM" id="SSF51445">
    <property type="entry name" value="(Trans)glycosidases"/>
    <property type="match status" value="1"/>
</dbReference>
<evidence type="ECO:0000256" key="5">
    <source>
        <dbReference type="ARBA" id="ARBA00022801"/>
    </source>
</evidence>
<dbReference type="InterPro" id="IPR000933">
    <property type="entry name" value="Glyco_hydro_29"/>
</dbReference>
<protein>
    <recommendedName>
        <fullName evidence="3">alpha-L-fucosidase</fullName>
        <ecNumber evidence="3">3.2.1.51</ecNumber>
    </recommendedName>
</protein>
<dbReference type="InterPro" id="IPR031919">
    <property type="entry name" value="Fucosidase_C"/>
</dbReference>
<gene>
    <name evidence="9" type="ORF">SNE40_014493</name>
</gene>
<dbReference type="Gene3D" id="3.20.20.80">
    <property type="entry name" value="Glycosidases"/>
    <property type="match status" value="1"/>
</dbReference>
<comment type="function">
    <text evidence="1">Alpha-L-fucosidase is responsible for hydrolyzing the alpha-1,6-linked fucose joined to the reducing-end N-acetylglucosamine of the carbohydrate moieties of glycoproteins.</text>
</comment>
<feature type="domain" description="Glycoside hydrolase family 29 N-terminal" evidence="7">
    <location>
        <begin position="13"/>
        <end position="95"/>
    </location>
</feature>
<keyword evidence="4" id="KW-0732">Signal</keyword>
<keyword evidence="5" id="KW-0378">Hydrolase</keyword>
<dbReference type="InterPro" id="IPR017853">
    <property type="entry name" value="GH"/>
</dbReference>
<dbReference type="GO" id="GO:0005764">
    <property type="term" value="C:lysosome"/>
    <property type="evidence" value="ECO:0007669"/>
    <property type="project" value="TreeGrafter"/>
</dbReference>
<keyword evidence="10" id="KW-1185">Reference proteome</keyword>
<dbReference type="PANTHER" id="PTHR10030">
    <property type="entry name" value="ALPHA-L-FUCOSIDASE"/>
    <property type="match status" value="1"/>
</dbReference>
<reference evidence="9 10" key="1">
    <citation type="submission" date="2024-01" db="EMBL/GenBank/DDBJ databases">
        <title>The genome of the rayed Mediterranean limpet Patella caerulea (Linnaeus, 1758).</title>
        <authorList>
            <person name="Anh-Thu Weber A."/>
            <person name="Halstead-Nussloch G."/>
        </authorList>
    </citation>
    <scope>NUCLEOTIDE SEQUENCE [LARGE SCALE GENOMIC DNA]</scope>
    <source>
        <strain evidence="9">AATW-2023a</strain>
        <tissue evidence="9">Whole specimen</tissue>
    </source>
</reference>
<evidence type="ECO:0000256" key="6">
    <source>
        <dbReference type="ARBA" id="ARBA00023295"/>
    </source>
</evidence>
<dbReference type="SMART" id="SM00812">
    <property type="entry name" value="Alpha_L_fucos"/>
    <property type="match status" value="1"/>
</dbReference>
<keyword evidence="6" id="KW-0326">Glycosidase</keyword>
<evidence type="ECO:0000256" key="2">
    <source>
        <dbReference type="ARBA" id="ARBA00007951"/>
    </source>
</evidence>
<evidence type="ECO:0000256" key="1">
    <source>
        <dbReference type="ARBA" id="ARBA00004071"/>
    </source>
</evidence>
<name>A0AAN8PHC8_PATCE</name>
<dbReference type="InterPro" id="IPR013780">
    <property type="entry name" value="Glyco_hydro_b"/>
</dbReference>
<comment type="caution">
    <text evidence="9">The sequence shown here is derived from an EMBL/GenBank/DDBJ whole genome shotgun (WGS) entry which is preliminary data.</text>
</comment>
<dbReference type="Proteomes" id="UP001347796">
    <property type="component" value="Unassembled WGS sequence"/>
</dbReference>
<dbReference type="EMBL" id="JAZGQO010000010">
    <property type="protein sequence ID" value="KAK6176159.1"/>
    <property type="molecule type" value="Genomic_DNA"/>
</dbReference>
<accession>A0AAN8PHC8</accession>
<dbReference type="GO" id="GO:0016139">
    <property type="term" value="P:glycoside catabolic process"/>
    <property type="evidence" value="ECO:0007669"/>
    <property type="project" value="TreeGrafter"/>
</dbReference>
<sequence length="195" mass="21952">MNTYYCQSSCISTGVLIKRKWENAMTIDSKAWGFRRDAPLGDFLSSKQLIDTFIETVSCGGNMLMNVGPTKEGTINPIFQERLLDIGAWKLVNNEGIRGSRPWIYQNDTLTSNVWYTMQPMSVYAFVLDWPVGSTLSLGAPVTTSSTSVELLGYPGTFSWKPRMSRGIDITIPPIPFNKMPCKFAWTFKFTNLGY</sequence>
<dbReference type="PRINTS" id="PR00741">
    <property type="entry name" value="GLHYDRLASE29"/>
</dbReference>
<evidence type="ECO:0000259" key="8">
    <source>
        <dbReference type="Pfam" id="PF16757"/>
    </source>
</evidence>
<evidence type="ECO:0000256" key="4">
    <source>
        <dbReference type="ARBA" id="ARBA00022729"/>
    </source>
</evidence>
<dbReference type="FunFam" id="2.60.40.1180:FF:000013">
    <property type="entry name" value="Alpha-L-fucosidase"/>
    <property type="match status" value="1"/>
</dbReference>
<dbReference type="PANTHER" id="PTHR10030:SF37">
    <property type="entry name" value="ALPHA-L-FUCOSIDASE-RELATED"/>
    <property type="match status" value="1"/>
</dbReference>
<proteinExistence type="inferred from homology"/>
<evidence type="ECO:0000313" key="10">
    <source>
        <dbReference type="Proteomes" id="UP001347796"/>
    </source>
</evidence>
<dbReference type="InterPro" id="IPR016286">
    <property type="entry name" value="FUC_metazoa-typ"/>
</dbReference>
<dbReference type="GO" id="GO:0006004">
    <property type="term" value="P:fucose metabolic process"/>
    <property type="evidence" value="ECO:0007669"/>
    <property type="project" value="InterPro"/>
</dbReference>
<evidence type="ECO:0000259" key="7">
    <source>
        <dbReference type="Pfam" id="PF01120"/>
    </source>
</evidence>
<dbReference type="Pfam" id="PF01120">
    <property type="entry name" value="Alpha_L_fucos"/>
    <property type="match status" value="1"/>
</dbReference>
<organism evidence="9 10">
    <name type="scientific">Patella caerulea</name>
    <name type="common">Rayed Mediterranean limpet</name>
    <dbReference type="NCBI Taxonomy" id="87958"/>
    <lineage>
        <taxon>Eukaryota</taxon>
        <taxon>Metazoa</taxon>
        <taxon>Spiralia</taxon>
        <taxon>Lophotrochozoa</taxon>
        <taxon>Mollusca</taxon>
        <taxon>Gastropoda</taxon>
        <taxon>Patellogastropoda</taxon>
        <taxon>Patelloidea</taxon>
        <taxon>Patellidae</taxon>
        <taxon>Patella</taxon>
    </lineage>
</organism>